<gene>
    <name evidence="3" type="ORF">Ani05nite_17420</name>
</gene>
<name>A0A919JCH0_9ACTN</name>
<dbReference type="EMBL" id="BOMQ01000021">
    <property type="protein sequence ID" value="GIE48208.1"/>
    <property type="molecule type" value="Genomic_DNA"/>
</dbReference>
<feature type="transmembrane region" description="Helical" evidence="2">
    <location>
        <begin position="166"/>
        <end position="188"/>
    </location>
</feature>
<protein>
    <recommendedName>
        <fullName evidence="5">Fucose permease</fullName>
    </recommendedName>
</protein>
<dbReference type="InterPro" id="IPR036259">
    <property type="entry name" value="MFS_trans_sf"/>
</dbReference>
<dbReference type="RefSeq" id="WP_203766647.1">
    <property type="nucleotide sequence ID" value="NZ_BAAAYJ010000004.1"/>
</dbReference>
<feature type="transmembrane region" description="Helical" evidence="2">
    <location>
        <begin position="142"/>
        <end position="160"/>
    </location>
</feature>
<proteinExistence type="predicted"/>
<evidence type="ECO:0000256" key="2">
    <source>
        <dbReference type="SAM" id="Phobius"/>
    </source>
</evidence>
<keyword evidence="2" id="KW-0472">Membrane</keyword>
<sequence length="432" mass="41351">MSLPHPHRGPRADGGEPVDGAPTGPEPGLTAGDPPHGAEDKATDLPQNAKAQAGSLAQGPKAQAGSLAQGAKAQAGNVVPAGIAQAGLGYAITALGACLVLLADDFGVPPEALGRLPATFGLGLVIVAPAGPWLLRGGPRPALTGGSLVIAAGVTLLALATVPAVAVAGALLLGLGGAAIVLVTPALLAGAGAATRLAKVTAASSAAAVLAPAAIAALEATGLASGRLALLVAVPPLLFLAVTARPVAVPSTREPGVRPAAGAVARRWAVVALAVSVEFCFTIWAVARLAAAVPAPGTAAALGTAFPLGMALGRLAGPALIRRLPVLPVAAAVTAAGATLVVVAGHPAAITAGLVVAGAGVATLYPVTLAGLVATPGLSAGPAVSLGALASGTAILVAPVALARLADVVALRLAFLITLPLLAALLLLRRGQ</sequence>
<reference evidence="3" key="1">
    <citation type="submission" date="2021-01" db="EMBL/GenBank/DDBJ databases">
        <title>Whole genome shotgun sequence of Actinoplanes nipponensis NBRC 14063.</title>
        <authorList>
            <person name="Komaki H."/>
            <person name="Tamura T."/>
        </authorList>
    </citation>
    <scope>NUCLEOTIDE SEQUENCE</scope>
    <source>
        <strain evidence="3">NBRC 14063</strain>
    </source>
</reference>
<dbReference type="Gene3D" id="1.20.1250.20">
    <property type="entry name" value="MFS general substrate transporter like domains"/>
    <property type="match status" value="1"/>
</dbReference>
<dbReference type="SUPFAM" id="SSF103473">
    <property type="entry name" value="MFS general substrate transporter"/>
    <property type="match status" value="1"/>
</dbReference>
<evidence type="ECO:0000313" key="3">
    <source>
        <dbReference type="EMBL" id="GIE48208.1"/>
    </source>
</evidence>
<organism evidence="3 4">
    <name type="scientific">Actinoplanes nipponensis</name>
    <dbReference type="NCBI Taxonomy" id="135950"/>
    <lineage>
        <taxon>Bacteria</taxon>
        <taxon>Bacillati</taxon>
        <taxon>Actinomycetota</taxon>
        <taxon>Actinomycetes</taxon>
        <taxon>Micromonosporales</taxon>
        <taxon>Micromonosporaceae</taxon>
        <taxon>Actinoplanes</taxon>
    </lineage>
</organism>
<keyword evidence="2" id="KW-1133">Transmembrane helix</keyword>
<feature type="transmembrane region" description="Helical" evidence="2">
    <location>
        <begin position="293"/>
        <end position="312"/>
    </location>
</feature>
<comment type="caution">
    <text evidence="3">The sequence shown here is derived from an EMBL/GenBank/DDBJ whole genome shotgun (WGS) entry which is preliminary data.</text>
</comment>
<dbReference type="AlphaFoldDB" id="A0A919JCH0"/>
<evidence type="ECO:0000313" key="4">
    <source>
        <dbReference type="Proteomes" id="UP000647172"/>
    </source>
</evidence>
<dbReference type="Proteomes" id="UP000647172">
    <property type="component" value="Unassembled WGS sequence"/>
</dbReference>
<feature type="transmembrane region" description="Helical" evidence="2">
    <location>
        <begin position="350"/>
        <end position="372"/>
    </location>
</feature>
<keyword evidence="4" id="KW-1185">Reference proteome</keyword>
<feature type="transmembrane region" description="Helical" evidence="2">
    <location>
        <begin position="384"/>
        <end position="403"/>
    </location>
</feature>
<feature type="transmembrane region" description="Helical" evidence="2">
    <location>
        <begin position="115"/>
        <end position="135"/>
    </location>
</feature>
<keyword evidence="2" id="KW-0812">Transmembrane</keyword>
<feature type="transmembrane region" description="Helical" evidence="2">
    <location>
        <begin position="268"/>
        <end position="287"/>
    </location>
</feature>
<evidence type="ECO:0008006" key="5">
    <source>
        <dbReference type="Google" id="ProtNLM"/>
    </source>
</evidence>
<feature type="transmembrane region" description="Helical" evidence="2">
    <location>
        <begin position="200"/>
        <end position="218"/>
    </location>
</feature>
<feature type="transmembrane region" description="Helical" evidence="2">
    <location>
        <begin position="82"/>
        <end position="103"/>
    </location>
</feature>
<feature type="transmembrane region" description="Helical" evidence="2">
    <location>
        <begin position="409"/>
        <end position="428"/>
    </location>
</feature>
<feature type="region of interest" description="Disordered" evidence="1">
    <location>
        <begin position="1"/>
        <end position="61"/>
    </location>
</feature>
<evidence type="ECO:0000256" key="1">
    <source>
        <dbReference type="SAM" id="MobiDB-lite"/>
    </source>
</evidence>
<feature type="transmembrane region" description="Helical" evidence="2">
    <location>
        <begin position="224"/>
        <end position="247"/>
    </location>
</feature>
<accession>A0A919JCH0</accession>
<feature type="transmembrane region" description="Helical" evidence="2">
    <location>
        <begin position="324"/>
        <end position="344"/>
    </location>
</feature>